<keyword evidence="2" id="KW-1185">Reference proteome</keyword>
<evidence type="ECO:0000313" key="1">
    <source>
        <dbReference type="EMBL" id="GHJ27044.1"/>
    </source>
</evidence>
<evidence type="ECO:0000313" key="2">
    <source>
        <dbReference type="Proteomes" id="UP001054854"/>
    </source>
</evidence>
<accession>A0ABQ3TUM9</accession>
<dbReference type="Proteomes" id="UP001054854">
    <property type="component" value="Unassembled WGS sequence"/>
</dbReference>
<gene>
    <name evidence="1" type="ORF">TPA0910_14770</name>
</gene>
<reference evidence="1" key="1">
    <citation type="submission" date="2024-05" db="EMBL/GenBank/DDBJ databases">
        <title>Whole genome shotgun sequence of Streptomyces hygroscopicus NBRC 113678.</title>
        <authorList>
            <person name="Komaki H."/>
            <person name="Tamura T."/>
        </authorList>
    </citation>
    <scope>NUCLEOTIDE SEQUENCE</scope>
    <source>
        <strain evidence="1">N11-34</strain>
    </source>
</reference>
<proteinExistence type="predicted"/>
<comment type="caution">
    <text evidence="1">The sequence shown here is derived from an EMBL/GenBank/DDBJ whole genome shotgun (WGS) entry which is preliminary data.</text>
</comment>
<name>A0ABQ3TUM9_STRHY</name>
<protein>
    <submittedName>
        <fullName evidence="1">Uncharacterized protein</fullName>
    </submittedName>
</protein>
<dbReference type="EMBL" id="BNEK01000003">
    <property type="protein sequence ID" value="GHJ27044.1"/>
    <property type="molecule type" value="Genomic_DNA"/>
</dbReference>
<organism evidence="1 2">
    <name type="scientific">Streptomyces hygroscopicus</name>
    <dbReference type="NCBI Taxonomy" id="1912"/>
    <lineage>
        <taxon>Bacteria</taxon>
        <taxon>Bacillati</taxon>
        <taxon>Actinomycetota</taxon>
        <taxon>Actinomycetes</taxon>
        <taxon>Kitasatosporales</taxon>
        <taxon>Streptomycetaceae</taxon>
        <taxon>Streptomyces</taxon>
        <taxon>Streptomyces violaceusniger group</taxon>
    </lineage>
</organism>
<sequence length="64" mass="6725">MRCQQSTDEPIVVGMEHGASVGGRTAYACPDCAPSFPKQVDVCAAAAAMRRALETGRAIRTGWA</sequence>